<sequence length="76" mass="8575">MGPRANGDDKLMYFWGENGVCHFSCPQSSRSLIHSKYIFPSLLSSFNQFSIHMNSSSSPTCRHISLNNLVIILLQL</sequence>
<evidence type="ECO:0000313" key="1">
    <source>
        <dbReference type="EMBL" id="JAD29338.1"/>
    </source>
</evidence>
<dbReference type="AlphaFoldDB" id="A0A0A8YV93"/>
<protein>
    <submittedName>
        <fullName evidence="1">Uncharacterized protein</fullName>
    </submittedName>
</protein>
<name>A0A0A8YV93_ARUDO</name>
<accession>A0A0A8YV93</accession>
<dbReference type="EMBL" id="GBRH01268557">
    <property type="protein sequence ID" value="JAD29338.1"/>
    <property type="molecule type" value="Transcribed_RNA"/>
</dbReference>
<proteinExistence type="predicted"/>
<organism evidence="1">
    <name type="scientific">Arundo donax</name>
    <name type="common">Giant reed</name>
    <name type="synonym">Donax arundinaceus</name>
    <dbReference type="NCBI Taxonomy" id="35708"/>
    <lineage>
        <taxon>Eukaryota</taxon>
        <taxon>Viridiplantae</taxon>
        <taxon>Streptophyta</taxon>
        <taxon>Embryophyta</taxon>
        <taxon>Tracheophyta</taxon>
        <taxon>Spermatophyta</taxon>
        <taxon>Magnoliopsida</taxon>
        <taxon>Liliopsida</taxon>
        <taxon>Poales</taxon>
        <taxon>Poaceae</taxon>
        <taxon>PACMAD clade</taxon>
        <taxon>Arundinoideae</taxon>
        <taxon>Arundineae</taxon>
        <taxon>Arundo</taxon>
    </lineage>
</organism>
<reference evidence="1" key="1">
    <citation type="submission" date="2014-09" db="EMBL/GenBank/DDBJ databases">
        <authorList>
            <person name="Magalhaes I.L.F."/>
            <person name="Oliveira U."/>
            <person name="Santos F.R."/>
            <person name="Vidigal T.H.D.A."/>
            <person name="Brescovit A.D."/>
            <person name="Santos A.J."/>
        </authorList>
    </citation>
    <scope>NUCLEOTIDE SEQUENCE</scope>
    <source>
        <tissue evidence="1">Shoot tissue taken approximately 20 cm above the soil surface</tissue>
    </source>
</reference>
<reference evidence="1" key="2">
    <citation type="journal article" date="2015" name="Data Brief">
        <title>Shoot transcriptome of the giant reed, Arundo donax.</title>
        <authorList>
            <person name="Barrero R.A."/>
            <person name="Guerrero F.D."/>
            <person name="Moolhuijzen P."/>
            <person name="Goolsby J.A."/>
            <person name="Tidwell J."/>
            <person name="Bellgard S.E."/>
            <person name="Bellgard M.I."/>
        </authorList>
    </citation>
    <scope>NUCLEOTIDE SEQUENCE</scope>
    <source>
        <tissue evidence="1">Shoot tissue taken approximately 20 cm above the soil surface</tissue>
    </source>
</reference>